<organism evidence="1 2">
    <name type="scientific">Roseivivax halotolerans</name>
    <dbReference type="NCBI Taxonomy" id="93684"/>
    <lineage>
        <taxon>Bacteria</taxon>
        <taxon>Pseudomonadati</taxon>
        <taxon>Pseudomonadota</taxon>
        <taxon>Alphaproteobacteria</taxon>
        <taxon>Rhodobacterales</taxon>
        <taxon>Roseobacteraceae</taxon>
        <taxon>Roseivivax</taxon>
    </lineage>
</organism>
<name>A0A1I6AKS5_9RHOB</name>
<protein>
    <submittedName>
        <fullName evidence="1">Uncharacterized protein</fullName>
    </submittedName>
</protein>
<dbReference type="RefSeq" id="WP_139218753.1">
    <property type="nucleotide sequence ID" value="NZ_FOXV01000023.1"/>
</dbReference>
<accession>A0A1I6AKS5</accession>
<evidence type="ECO:0000313" key="1">
    <source>
        <dbReference type="EMBL" id="SFQ69117.1"/>
    </source>
</evidence>
<evidence type="ECO:0000313" key="2">
    <source>
        <dbReference type="Proteomes" id="UP000243106"/>
    </source>
</evidence>
<dbReference type="AlphaFoldDB" id="A0A1I6AKS5"/>
<proteinExistence type="predicted"/>
<dbReference type="Proteomes" id="UP000243106">
    <property type="component" value="Unassembled WGS sequence"/>
</dbReference>
<dbReference type="EMBL" id="FOXV01000023">
    <property type="protein sequence ID" value="SFQ69117.1"/>
    <property type="molecule type" value="Genomic_DNA"/>
</dbReference>
<sequence length="384" mass="42551">MIENDDIQKTERLLKTEKVLSFKKVGRTVPLEELPQEFRLMGSYLKSKLTAEITLRVCKKSGSHLLKLVSARTEGDSAILYVAPPTANKRPKVLPSVNAPDIPFCKVLYRPLEIEGRPPRSVVDDIMNPDDYSDTVLNAFASVFGKDVLDAAREALLNSPKQVTKLAAGEFPIIFVPRAGGGDLQLTPVAPATAFMGVKAAINALYERKKASGLPIPQRGAFEAQSISSKPQNISGAIGGPRKRIIAKLPQVMEQAEAEIHRYIHGGSFPRWRDDAVAEWVIRYADMLEADKTYNDRNTRAALDRTADRLIRDAMAFVSETVEEARVAKETAAGSPDEIPPPPEPDRAILRRYWPKDGFDKARKALTSAHFQHRLMKLKDTESA</sequence>
<gene>
    <name evidence="1" type="ORF">SAMN05421853_1236</name>
</gene>
<reference evidence="2" key="1">
    <citation type="submission" date="2016-10" db="EMBL/GenBank/DDBJ databases">
        <authorList>
            <person name="Varghese N."/>
            <person name="Submissions S."/>
        </authorList>
    </citation>
    <scope>NUCLEOTIDE SEQUENCE [LARGE SCALE GENOMIC DNA]</scope>
    <source>
        <strain evidence="2">JCM 10271</strain>
    </source>
</reference>
<keyword evidence="2" id="KW-1185">Reference proteome</keyword>
<dbReference type="STRING" id="93684.SAMN05421853_1236"/>